<evidence type="ECO:0000256" key="2">
    <source>
        <dbReference type="SAM" id="SignalP"/>
    </source>
</evidence>
<dbReference type="Gene3D" id="3.20.20.150">
    <property type="entry name" value="Divalent-metal-dependent TIM barrel enzymes"/>
    <property type="match status" value="1"/>
</dbReference>
<dbReference type="InterPro" id="IPR013022">
    <property type="entry name" value="Xyl_isomerase-like_TIM-brl"/>
</dbReference>
<evidence type="ECO:0000256" key="1">
    <source>
        <dbReference type="ARBA" id="ARBA00023235"/>
    </source>
</evidence>
<gene>
    <name evidence="4" type="ordered locus">Acid_5494</name>
</gene>
<dbReference type="PANTHER" id="PTHR43489:SF3">
    <property type="entry name" value="XYLOSE ISOMERASE DOMAIN PROTEIN TIM BARREL"/>
    <property type="match status" value="1"/>
</dbReference>
<dbReference type="InterPro" id="IPR036237">
    <property type="entry name" value="Xyl_isomerase-like_sf"/>
</dbReference>
<proteinExistence type="predicted"/>
<accession>Q01V74</accession>
<dbReference type="SUPFAM" id="SSF51658">
    <property type="entry name" value="Xylose isomerase-like"/>
    <property type="match status" value="1"/>
</dbReference>
<dbReference type="EMBL" id="CP000473">
    <property type="protein sequence ID" value="ABJ86441.1"/>
    <property type="molecule type" value="Genomic_DNA"/>
</dbReference>
<dbReference type="Pfam" id="PF01261">
    <property type="entry name" value="AP_endonuc_2"/>
    <property type="match status" value="1"/>
</dbReference>
<feature type="domain" description="Xylose isomerase-like TIM barrel" evidence="3">
    <location>
        <begin position="75"/>
        <end position="282"/>
    </location>
</feature>
<dbReference type="HOGENOM" id="CLU_050006_3_0_0"/>
<name>Q01V74_SOLUE</name>
<dbReference type="GO" id="GO:0016853">
    <property type="term" value="F:isomerase activity"/>
    <property type="evidence" value="ECO:0007669"/>
    <property type="project" value="UniProtKB-KW"/>
</dbReference>
<reference evidence="4" key="1">
    <citation type="submission" date="2006-10" db="EMBL/GenBank/DDBJ databases">
        <title>Complete sequence of Solibacter usitatus Ellin6076.</title>
        <authorList>
            <consortium name="US DOE Joint Genome Institute"/>
            <person name="Copeland A."/>
            <person name="Lucas S."/>
            <person name="Lapidus A."/>
            <person name="Barry K."/>
            <person name="Detter J.C."/>
            <person name="Glavina del Rio T."/>
            <person name="Hammon N."/>
            <person name="Israni S."/>
            <person name="Dalin E."/>
            <person name="Tice H."/>
            <person name="Pitluck S."/>
            <person name="Thompson L.S."/>
            <person name="Brettin T."/>
            <person name="Bruce D."/>
            <person name="Han C."/>
            <person name="Tapia R."/>
            <person name="Gilna P."/>
            <person name="Schmutz J."/>
            <person name="Larimer F."/>
            <person name="Land M."/>
            <person name="Hauser L."/>
            <person name="Kyrpides N."/>
            <person name="Mikhailova N."/>
            <person name="Janssen P.H."/>
            <person name="Kuske C.R."/>
            <person name="Richardson P."/>
        </authorList>
    </citation>
    <scope>NUCLEOTIDE SEQUENCE</scope>
    <source>
        <strain evidence="4">Ellin6076</strain>
    </source>
</reference>
<evidence type="ECO:0000259" key="3">
    <source>
        <dbReference type="Pfam" id="PF01261"/>
    </source>
</evidence>
<dbReference type="AlphaFoldDB" id="Q01V74"/>
<feature type="chain" id="PRO_5004163266" evidence="2">
    <location>
        <begin position="18"/>
        <end position="286"/>
    </location>
</feature>
<sequence precursor="true">MILMLYMRRRDFFPALAASAALAQTSAPKKTGRLRQCVTGGVFARGTSLEDGCKLAQSLGIVGYDLKGPADWPTLKKYDLTPTLYPPGPGGTIPDALNRKENHEKLEAAMHAAIDEAKANGVPNIITFSGNRKGMADAEGADNCVLFLNKVKAHAEDKGINICMEYLNSKVNHKDYMFDHIAWGVDVMKRVNSPNVKILYDIYHAQIMDGDIVRNIRDNIKWIGHFHTGGNPDRKEIDETQELNYRFIAQAIADLNFTGYVGHEYSPRNPANAEASLKRAIEIFTV</sequence>
<protein>
    <submittedName>
        <fullName evidence="4">Xylose isomerase domain protein TIM barrel</fullName>
    </submittedName>
</protein>
<dbReference type="InParanoid" id="Q01V74"/>
<dbReference type="PANTHER" id="PTHR43489">
    <property type="entry name" value="ISOMERASE"/>
    <property type="match status" value="1"/>
</dbReference>
<dbReference type="KEGG" id="sus:Acid_5494"/>
<dbReference type="STRING" id="234267.Acid_5494"/>
<dbReference type="InterPro" id="IPR050417">
    <property type="entry name" value="Sugar_Epim/Isomerase"/>
</dbReference>
<feature type="signal peptide" evidence="2">
    <location>
        <begin position="1"/>
        <end position="17"/>
    </location>
</feature>
<keyword evidence="2" id="KW-0732">Signal</keyword>
<evidence type="ECO:0000313" key="4">
    <source>
        <dbReference type="EMBL" id="ABJ86441.1"/>
    </source>
</evidence>
<dbReference type="eggNOG" id="COG3622">
    <property type="taxonomic scope" value="Bacteria"/>
</dbReference>
<keyword evidence="1 4" id="KW-0413">Isomerase</keyword>
<organism evidence="4">
    <name type="scientific">Solibacter usitatus (strain Ellin6076)</name>
    <dbReference type="NCBI Taxonomy" id="234267"/>
    <lineage>
        <taxon>Bacteria</taxon>
        <taxon>Pseudomonadati</taxon>
        <taxon>Acidobacteriota</taxon>
        <taxon>Terriglobia</taxon>
        <taxon>Bryobacterales</taxon>
        <taxon>Solibacteraceae</taxon>
        <taxon>Candidatus Solibacter</taxon>
    </lineage>
</organism>